<dbReference type="GO" id="GO:0000287">
    <property type="term" value="F:magnesium ion binding"/>
    <property type="evidence" value="ECO:0007669"/>
    <property type="project" value="InterPro"/>
</dbReference>
<organism evidence="4 5">
    <name type="scientific">Dibothriocephalus latus</name>
    <name type="common">Fish tapeworm</name>
    <name type="synonym">Diphyllobothrium latum</name>
    <dbReference type="NCBI Taxonomy" id="60516"/>
    <lineage>
        <taxon>Eukaryota</taxon>
        <taxon>Metazoa</taxon>
        <taxon>Spiralia</taxon>
        <taxon>Lophotrochozoa</taxon>
        <taxon>Platyhelminthes</taxon>
        <taxon>Cestoda</taxon>
        <taxon>Eucestoda</taxon>
        <taxon>Diphyllobothriidea</taxon>
        <taxon>Diphyllobothriidae</taxon>
        <taxon>Dibothriocephalus</taxon>
    </lineage>
</organism>
<dbReference type="InterPro" id="IPR000941">
    <property type="entry name" value="Enolase"/>
</dbReference>
<dbReference type="Pfam" id="PF03952">
    <property type="entry name" value="Enolase_N"/>
    <property type="match status" value="1"/>
</dbReference>
<evidence type="ECO:0000256" key="1">
    <source>
        <dbReference type="ARBA" id="ARBA00017068"/>
    </source>
</evidence>
<dbReference type="PRINTS" id="PR00148">
    <property type="entry name" value="ENOLASE"/>
</dbReference>
<reference evidence="4 5" key="1">
    <citation type="submission" date="2018-11" db="EMBL/GenBank/DDBJ databases">
        <authorList>
            <consortium name="Pathogen Informatics"/>
        </authorList>
    </citation>
    <scope>NUCLEOTIDE SEQUENCE [LARGE SCALE GENOMIC DNA]</scope>
</reference>
<dbReference type="SUPFAM" id="SSF54826">
    <property type="entry name" value="Enolase N-terminal domain-like"/>
    <property type="match status" value="1"/>
</dbReference>
<dbReference type="AlphaFoldDB" id="A0A3P7NKP4"/>
<dbReference type="InterPro" id="IPR020811">
    <property type="entry name" value="Enolase_N"/>
</dbReference>
<dbReference type="EMBL" id="UYRU01088340">
    <property type="protein sequence ID" value="VDN36148.1"/>
    <property type="molecule type" value="Genomic_DNA"/>
</dbReference>
<evidence type="ECO:0000313" key="4">
    <source>
        <dbReference type="EMBL" id="VDN36148.1"/>
    </source>
</evidence>
<dbReference type="PANTHER" id="PTHR11902">
    <property type="entry name" value="ENOLASE"/>
    <property type="match status" value="1"/>
</dbReference>
<dbReference type="OrthoDB" id="1739814at2759"/>
<evidence type="ECO:0000256" key="2">
    <source>
        <dbReference type="ARBA" id="ARBA00022842"/>
    </source>
</evidence>
<dbReference type="PANTHER" id="PTHR11902:SF1">
    <property type="entry name" value="ENOLASE"/>
    <property type="match status" value="1"/>
</dbReference>
<dbReference type="Proteomes" id="UP000281553">
    <property type="component" value="Unassembled WGS sequence"/>
</dbReference>
<protein>
    <recommendedName>
        <fullName evidence="1">Enolase</fullName>
    </recommendedName>
</protein>
<dbReference type="GO" id="GO:0004634">
    <property type="term" value="F:phosphopyruvate hydratase activity"/>
    <property type="evidence" value="ECO:0007669"/>
    <property type="project" value="InterPro"/>
</dbReference>
<dbReference type="SMART" id="SM01193">
    <property type="entry name" value="Enolase_N"/>
    <property type="match status" value="1"/>
</dbReference>
<dbReference type="GO" id="GO:0000015">
    <property type="term" value="C:phosphopyruvate hydratase complex"/>
    <property type="evidence" value="ECO:0007669"/>
    <property type="project" value="InterPro"/>
</dbReference>
<feature type="domain" description="Enolase N-terminal" evidence="3">
    <location>
        <begin position="3"/>
        <end position="130"/>
    </location>
</feature>
<evidence type="ECO:0000313" key="5">
    <source>
        <dbReference type="Proteomes" id="UP000281553"/>
    </source>
</evidence>
<sequence length="149" mass="16153">MSIQSVYACQIFDGRGNPTLEVDLKTTEGVFRAAVPSGASTGVHEAVELRDGVKYQYMGKGVLKAFENMNKVIAPTPIRENIPVTEQKKIDEFMIKLDGTENKGQLGANAILCVCKAGDPERGVHLYRYIADVAGKAEVVLPVPAFNVL</sequence>
<keyword evidence="2" id="KW-0460">Magnesium</keyword>
<dbReference type="Gene3D" id="3.30.390.10">
    <property type="entry name" value="Enolase-like, N-terminal domain"/>
    <property type="match status" value="1"/>
</dbReference>
<dbReference type="InterPro" id="IPR029017">
    <property type="entry name" value="Enolase-like_N"/>
</dbReference>
<name>A0A3P7NKP4_DIBLA</name>
<gene>
    <name evidence="4" type="ORF">DILT_LOCUS16961</name>
</gene>
<accession>A0A3P7NKP4</accession>
<proteinExistence type="predicted"/>
<evidence type="ECO:0000259" key="3">
    <source>
        <dbReference type="SMART" id="SM01193"/>
    </source>
</evidence>
<keyword evidence="5" id="KW-1185">Reference proteome</keyword>
<dbReference type="GO" id="GO:0006096">
    <property type="term" value="P:glycolytic process"/>
    <property type="evidence" value="ECO:0007669"/>
    <property type="project" value="InterPro"/>
</dbReference>